<dbReference type="Proteomes" id="UP000594454">
    <property type="component" value="Chromosome 6"/>
</dbReference>
<dbReference type="GO" id="GO:0006955">
    <property type="term" value="P:immune response"/>
    <property type="evidence" value="ECO:0007669"/>
    <property type="project" value="InterPro"/>
</dbReference>
<dbReference type="Gene3D" id="2.60.120.40">
    <property type="match status" value="1"/>
</dbReference>
<sequence length="526" mass="60153">MTVETLKPFIKVPVESGESKRPNGSKTALVCHSIVLAIFYAGLLGFVIWNSVRVANLQKEVKHLNLLLDTMQKRLGFDLLDLNEFEEAYGHSVSAEKIIPDKSFFNMDDDQDEYDPELNDMEVDDEDYMDDELLGGSSEEEDLSKAANETYKIDLDSSLYDDLDEDLDDYEYGLDIGGNSDENSERKTRSIVARNGVPVVDEPYSAKDRPAEGQGAVKPTMKYDWNEKRQQYLERKYKKYMEIRSKPANMRMEQGKDGDSNQNNHPTQQGQRQHWIDSRTTVSPFTVHTRPNRVMHTSEDRSKAYREDKAASYPGQVVLTGTRRRVARPVHKSLEGRGRHRSVAVHYVGDTSRYIPGHHRHYEGNGRLRHTGGVYVDWAVDPSISNSNQFFRMENGIVTVQETGIYLIYAQLFYHDDHDTNGFRIEKNGVPFLICTTMTHSVDRVTKSNTCFTSGVTLLKADDNIRISDLAYDRHVILDPVRSFFGLVKLGAHTPIHGTHHQSHEDRMRMLDTMKRSPKILNITDI</sequence>
<feature type="compositionally biased region" description="Polar residues" evidence="7">
    <location>
        <begin position="260"/>
        <end position="277"/>
    </location>
</feature>
<dbReference type="FunCoup" id="A0A7R8V360">
    <property type="interactions" value="132"/>
</dbReference>
<evidence type="ECO:0000256" key="2">
    <source>
        <dbReference type="ARBA" id="ARBA00008670"/>
    </source>
</evidence>
<dbReference type="InterPro" id="IPR051748">
    <property type="entry name" value="TNF_Ligand_Superfamily"/>
</dbReference>
<keyword evidence="8" id="KW-0472">Membrane</keyword>
<dbReference type="PANTHER" id="PTHR15151:SF24">
    <property type="entry name" value="A PROLIFERATION-INDUCING LIGAND-LIKE PROTEIN-RELATED"/>
    <property type="match status" value="1"/>
</dbReference>
<dbReference type="EMBL" id="LR899014">
    <property type="protein sequence ID" value="CAD7091798.1"/>
    <property type="molecule type" value="Genomic_DNA"/>
</dbReference>
<evidence type="ECO:0000256" key="1">
    <source>
        <dbReference type="ARBA" id="ARBA00004613"/>
    </source>
</evidence>
<evidence type="ECO:0000256" key="5">
    <source>
        <dbReference type="ARBA" id="ARBA00023157"/>
    </source>
</evidence>
<dbReference type="GO" id="GO:0005125">
    <property type="term" value="F:cytokine activity"/>
    <property type="evidence" value="ECO:0007669"/>
    <property type="project" value="UniProtKB-KW"/>
</dbReference>
<evidence type="ECO:0000256" key="6">
    <source>
        <dbReference type="ARBA" id="ARBA00023180"/>
    </source>
</evidence>
<reference evidence="10 11" key="1">
    <citation type="submission" date="2020-11" db="EMBL/GenBank/DDBJ databases">
        <authorList>
            <person name="Wallbank WR R."/>
            <person name="Pardo Diaz C."/>
            <person name="Kozak K."/>
            <person name="Martin S."/>
            <person name="Jiggins C."/>
            <person name="Moest M."/>
            <person name="Warren A I."/>
            <person name="Generalovic N T."/>
            <person name="Byers J.R.P. K."/>
            <person name="Montejo-Kovacevich G."/>
            <person name="Yen C E."/>
        </authorList>
    </citation>
    <scope>NUCLEOTIDE SEQUENCE [LARGE SCALE GENOMIC DNA]</scope>
</reference>
<dbReference type="GO" id="GO:0005615">
    <property type="term" value="C:extracellular space"/>
    <property type="evidence" value="ECO:0007669"/>
    <property type="project" value="UniProtKB-KW"/>
</dbReference>
<dbReference type="GO" id="GO:0016020">
    <property type="term" value="C:membrane"/>
    <property type="evidence" value="ECO:0007669"/>
    <property type="project" value="InterPro"/>
</dbReference>
<keyword evidence="8" id="KW-1133">Transmembrane helix</keyword>
<dbReference type="InterPro" id="IPR008983">
    <property type="entry name" value="Tumour_necrosis_fac-like_dom"/>
</dbReference>
<comment type="similarity">
    <text evidence="2">Belongs to the tumor necrosis factor family.</text>
</comment>
<keyword evidence="5" id="KW-1015">Disulfide bond</keyword>
<dbReference type="PANTHER" id="PTHR15151">
    <property type="entry name" value="PROTEIN EIGER"/>
    <property type="match status" value="1"/>
</dbReference>
<proteinExistence type="inferred from homology"/>
<keyword evidence="6" id="KW-0325">Glycoprotein</keyword>
<evidence type="ECO:0000256" key="8">
    <source>
        <dbReference type="SAM" id="Phobius"/>
    </source>
</evidence>
<gene>
    <name evidence="10" type="ORF">HERILL_LOCUS14198</name>
</gene>
<keyword evidence="4" id="KW-0964">Secreted</keyword>
<comment type="subcellular location">
    <subcellularLocation>
        <location evidence="1">Secreted</location>
    </subcellularLocation>
</comment>
<feature type="transmembrane region" description="Helical" evidence="8">
    <location>
        <begin position="29"/>
        <end position="49"/>
    </location>
</feature>
<name>A0A7R8V360_HERIL</name>
<dbReference type="SUPFAM" id="SSF49842">
    <property type="entry name" value="TNF-like"/>
    <property type="match status" value="1"/>
</dbReference>
<dbReference type="GO" id="GO:0005164">
    <property type="term" value="F:tumor necrosis factor receptor binding"/>
    <property type="evidence" value="ECO:0007669"/>
    <property type="project" value="InterPro"/>
</dbReference>
<organism evidence="10 11">
    <name type="scientific">Hermetia illucens</name>
    <name type="common">Black soldier fly</name>
    <dbReference type="NCBI Taxonomy" id="343691"/>
    <lineage>
        <taxon>Eukaryota</taxon>
        <taxon>Metazoa</taxon>
        <taxon>Ecdysozoa</taxon>
        <taxon>Arthropoda</taxon>
        <taxon>Hexapoda</taxon>
        <taxon>Insecta</taxon>
        <taxon>Pterygota</taxon>
        <taxon>Neoptera</taxon>
        <taxon>Endopterygota</taxon>
        <taxon>Diptera</taxon>
        <taxon>Brachycera</taxon>
        <taxon>Stratiomyomorpha</taxon>
        <taxon>Stratiomyidae</taxon>
        <taxon>Hermetiinae</taxon>
        <taxon>Hermetia</taxon>
    </lineage>
</organism>
<dbReference type="PROSITE" id="PS50049">
    <property type="entry name" value="THD_2"/>
    <property type="match status" value="1"/>
</dbReference>
<dbReference type="OrthoDB" id="6159739at2759"/>
<keyword evidence="8" id="KW-0812">Transmembrane</keyword>
<protein>
    <recommendedName>
        <fullName evidence="9">THD domain-containing protein</fullName>
    </recommendedName>
</protein>
<evidence type="ECO:0000259" key="9">
    <source>
        <dbReference type="PROSITE" id="PS50049"/>
    </source>
</evidence>
<keyword evidence="3" id="KW-0202">Cytokine</keyword>
<evidence type="ECO:0000313" key="11">
    <source>
        <dbReference type="Proteomes" id="UP000594454"/>
    </source>
</evidence>
<feature type="domain" description="THD" evidence="9">
    <location>
        <begin position="343"/>
        <end position="490"/>
    </location>
</feature>
<evidence type="ECO:0000256" key="3">
    <source>
        <dbReference type="ARBA" id="ARBA00022514"/>
    </source>
</evidence>
<dbReference type="Pfam" id="PF00229">
    <property type="entry name" value="TNF"/>
    <property type="match status" value="1"/>
</dbReference>
<dbReference type="InParanoid" id="A0A7R8V360"/>
<dbReference type="OMA" id="YNGDMYI"/>
<evidence type="ECO:0000256" key="7">
    <source>
        <dbReference type="SAM" id="MobiDB-lite"/>
    </source>
</evidence>
<keyword evidence="11" id="KW-1185">Reference proteome</keyword>
<accession>A0A7R8V360</accession>
<dbReference type="InterPro" id="IPR006052">
    <property type="entry name" value="TNF_dom"/>
</dbReference>
<dbReference type="InterPro" id="IPR021184">
    <property type="entry name" value="TNF_CS"/>
</dbReference>
<dbReference type="PROSITE" id="PS00251">
    <property type="entry name" value="THD_1"/>
    <property type="match status" value="1"/>
</dbReference>
<evidence type="ECO:0000256" key="4">
    <source>
        <dbReference type="ARBA" id="ARBA00022525"/>
    </source>
</evidence>
<feature type="region of interest" description="Disordered" evidence="7">
    <location>
        <begin position="251"/>
        <end position="277"/>
    </location>
</feature>
<evidence type="ECO:0000313" key="10">
    <source>
        <dbReference type="EMBL" id="CAD7091798.1"/>
    </source>
</evidence>
<dbReference type="AlphaFoldDB" id="A0A7R8V360"/>